<accession>A0ABZ1LKD9</accession>
<evidence type="ECO:0000313" key="2">
    <source>
        <dbReference type="Proteomes" id="UP001622594"/>
    </source>
</evidence>
<evidence type="ECO:0008006" key="3">
    <source>
        <dbReference type="Google" id="ProtNLM"/>
    </source>
</evidence>
<dbReference type="Proteomes" id="UP001622594">
    <property type="component" value="Chromosome"/>
</dbReference>
<reference evidence="1 2" key="1">
    <citation type="submission" date="2022-10" db="EMBL/GenBank/DDBJ databases">
        <title>The complete genomes of actinobacterial strains from the NBC collection.</title>
        <authorList>
            <person name="Joergensen T.S."/>
            <person name="Alvarez Arevalo M."/>
            <person name="Sterndorff E.B."/>
            <person name="Faurdal D."/>
            <person name="Vuksanovic O."/>
            <person name="Mourched A.-S."/>
            <person name="Charusanti P."/>
            <person name="Shaw S."/>
            <person name="Blin K."/>
            <person name="Weber T."/>
        </authorList>
    </citation>
    <scope>NUCLEOTIDE SEQUENCE [LARGE SCALE GENOMIC DNA]</scope>
    <source>
        <strain evidence="1 2">NBC_00123</strain>
    </source>
</reference>
<evidence type="ECO:0000313" key="1">
    <source>
        <dbReference type="EMBL" id="WTR73833.1"/>
    </source>
</evidence>
<organism evidence="1 2">
    <name type="scientific">Streptomyces zaomyceticus</name>
    <dbReference type="NCBI Taxonomy" id="68286"/>
    <lineage>
        <taxon>Bacteria</taxon>
        <taxon>Bacillati</taxon>
        <taxon>Actinomycetota</taxon>
        <taxon>Actinomycetes</taxon>
        <taxon>Kitasatosporales</taxon>
        <taxon>Streptomycetaceae</taxon>
        <taxon>Streptomyces</taxon>
    </lineage>
</organism>
<gene>
    <name evidence="1" type="ORF">OG814_33370</name>
</gene>
<proteinExistence type="predicted"/>
<protein>
    <recommendedName>
        <fullName evidence="3">Tip attachment protein J domain-containing protein</fullName>
    </recommendedName>
</protein>
<dbReference type="RefSeq" id="WP_406336650.1">
    <property type="nucleotide sequence ID" value="NZ_CP108188.1"/>
</dbReference>
<keyword evidence="2" id="KW-1185">Reference proteome</keyword>
<sequence>MVALPPPDLFELYYDGAFHDRTVDVRASAGVTMSRGVSAEGTRAQPSAADMLLDNRHGDYSRRNPMSALWGKIGPNTPMRYSIDAGHPYLLLPGDTTSALTCPDAAALGVTDLDIRIELALDSYTNSQEVVSRGIGSQRSWTLLLGSGLQLSWYPDGTFASQKTAGIAVAVPAVPRQRIALRVVLDVNDGAGGHLVTYYWAPTIDATVWTPLGSATSGAGTTTLFDGTAGVHLGTNTGLVGNGLAGRVYAFQLWDGATSTRKVNLDFSTAEAGDTSFTAADGVVWTVASAATLSNRHIRMAGEIPAWPPQRDASGANRTVPVGPAGITRRLDAGNKPLESAYLRFIRAAGPIECWPLTDGAQTTSPASLVAGTPMPPLISFGSGPVKWAEGQIAGWVEPVALIPPSTDATMRGLIPASVPAASGWSVDLAISGLIDGSVDLQAVDRGAGTDADNRLGFTVDMDADGNQILVSVVAAGTTSSSSTLLTTLASPGIFDDLPHHVRLTVIPQPGLSNSAWTLYVDGVSRASGTYAVVADAPLSARLGWFQNAVTTNTPSVGFITAWTSAGPTAADMYEALLGFQGETAGDRYLRLCDEQGVPAALMGTAADTTPLGVQQREKFLDALASIARADGGYALEQRDDRALLYRPRTTLYNQPPAITLDFSSGVISEPFEPLDDEKLTENDVTVQREGGTFGRASRETIAEGPLSVEAIGRYDEAHTLSLADDSQTLQQAGWRMHVGTVDGLRYPQITIDLANPRVWPLIRSIYLADVGDKIRLTNLPDDDGPDDVDLIIRGYKETVTSKKWQITFTCTPGTPYDVLQLDAPAYGRLDTGGSQLASGISSSATSLSVTVTGAALWSTTAGDRPFDIVVGGERMTVTNLTGASSPQTFTVTRSVNGVVKSHLAAAPVKLAQALAIPL</sequence>
<name>A0ABZ1LKD9_9ACTN</name>
<dbReference type="EMBL" id="CP108188">
    <property type="protein sequence ID" value="WTR73833.1"/>
    <property type="molecule type" value="Genomic_DNA"/>
</dbReference>